<dbReference type="SUPFAM" id="SSF53067">
    <property type="entry name" value="Actin-like ATPase domain"/>
    <property type="match status" value="2"/>
</dbReference>
<name>A0A517SF62_9PLAN</name>
<accession>A0A517SF62</accession>
<dbReference type="GO" id="GO:0002949">
    <property type="term" value="P:tRNA threonylcarbamoyladenosine modification"/>
    <property type="evidence" value="ECO:0007669"/>
    <property type="project" value="InterPro"/>
</dbReference>
<dbReference type="Proteomes" id="UP000315700">
    <property type="component" value="Chromosome"/>
</dbReference>
<feature type="domain" description="Gcp-like" evidence="1">
    <location>
        <begin position="19"/>
        <end position="143"/>
    </location>
</feature>
<dbReference type="KEGG" id="ccos:Pan44_27980"/>
<reference evidence="2 3" key="1">
    <citation type="submission" date="2019-02" db="EMBL/GenBank/DDBJ databases">
        <title>Deep-cultivation of Planctomycetes and their phenomic and genomic characterization uncovers novel biology.</title>
        <authorList>
            <person name="Wiegand S."/>
            <person name="Jogler M."/>
            <person name="Boedeker C."/>
            <person name="Pinto D."/>
            <person name="Vollmers J."/>
            <person name="Rivas-Marin E."/>
            <person name="Kohn T."/>
            <person name="Peeters S.H."/>
            <person name="Heuer A."/>
            <person name="Rast P."/>
            <person name="Oberbeckmann S."/>
            <person name="Bunk B."/>
            <person name="Jeske O."/>
            <person name="Meyerdierks A."/>
            <person name="Storesund J.E."/>
            <person name="Kallscheuer N."/>
            <person name="Luecker S."/>
            <person name="Lage O.M."/>
            <person name="Pohl T."/>
            <person name="Merkel B.J."/>
            <person name="Hornburger P."/>
            <person name="Mueller R.-W."/>
            <person name="Bruemmer F."/>
            <person name="Labrenz M."/>
            <person name="Spormann A.M."/>
            <person name="Op den Camp H."/>
            <person name="Overmann J."/>
            <person name="Amann R."/>
            <person name="Jetten M.S.M."/>
            <person name="Mascher T."/>
            <person name="Medema M.H."/>
            <person name="Devos D.P."/>
            <person name="Kaster A.-K."/>
            <person name="Ovreas L."/>
            <person name="Rohde M."/>
            <person name="Galperin M.Y."/>
            <person name="Jogler C."/>
        </authorList>
    </citation>
    <scope>NUCLEOTIDE SEQUENCE [LARGE SCALE GENOMIC DNA]</scope>
    <source>
        <strain evidence="2 3">Pan44</strain>
    </source>
</reference>
<dbReference type="PANTHER" id="PTHR11735:SF11">
    <property type="entry name" value="TRNA THREONYLCARBAMOYLADENOSINE BIOSYNTHESIS PROTEIN TSAB"/>
    <property type="match status" value="1"/>
</dbReference>
<gene>
    <name evidence="2" type="primary">tsaB</name>
    <name evidence="2" type="ORF">Pan44_27980</name>
</gene>
<dbReference type="EMBL" id="CP036271">
    <property type="protein sequence ID" value="QDT54762.1"/>
    <property type="molecule type" value="Genomic_DNA"/>
</dbReference>
<evidence type="ECO:0000313" key="3">
    <source>
        <dbReference type="Proteomes" id="UP000315700"/>
    </source>
</evidence>
<evidence type="ECO:0000259" key="1">
    <source>
        <dbReference type="Pfam" id="PF00814"/>
    </source>
</evidence>
<dbReference type="InterPro" id="IPR000905">
    <property type="entry name" value="Gcp-like_dom"/>
</dbReference>
<dbReference type="InterPro" id="IPR022496">
    <property type="entry name" value="T6A_TsaB"/>
</dbReference>
<evidence type="ECO:0000313" key="2">
    <source>
        <dbReference type="EMBL" id="QDT54762.1"/>
    </source>
</evidence>
<keyword evidence="3" id="KW-1185">Reference proteome</keyword>
<dbReference type="Pfam" id="PF00814">
    <property type="entry name" value="TsaD"/>
    <property type="match status" value="1"/>
</dbReference>
<proteinExistence type="predicted"/>
<dbReference type="GO" id="GO:0005829">
    <property type="term" value="C:cytosol"/>
    <property type="evidence" value="ECO:0007669"/>
    <property type="project" value="TreeGrafter"/>
</dbReference>
<organism evidence="2 3">
    <name type="scientific">Caulifigura coniformis</name>
    <dbReference type="NCBI Taxonomy" id="2527983"/>
    <lineage>
        <taxon>Bacteria</taxon>
        <taxon>Pseudomonadati</taxon>
        <taxon>Planctomycetota</taxon>
        <taxon>Planctomycetia</taxon>
        <taxon>Planctomycetales</taxon>
        <taxon>Planctomycetaceae</taxon>
        <taxon>Caulifigura</taxon>
    </lineage>
</organism>
<sequence length="219" mass="22978">MAVLRGDDLLGERQIGDSGRRHARTLISELDDLLKSLALAPRSIDHVAVSIGPGSFTGLRVGVVAAKTWGFVTGARLTAVGTFDAVAAALPLDAPRAWIIDDALRGEVFVQEFHAEAGCWKPIDTPRIASLDSWLAATAPGDVVSGPAASKWPEDVAAANLVVAPVSLHRPTATMVARAGLKMARAGQLTDPFTLAPLYIRRSAAEEKLDAQAAAGLMQ</sequence>
<dbReference type="NCBIfam" id="TIGR03725">
    <property type="entry name" value="T6A_YeaZ"/>
    <property type="match status" value="1"/>
</dbReference>
<dbReference type="Gene3D" id="3.30.420.40">
    <property type="match status" value="2"/>
</dbReference>
<dbReference type="PANTHER" id="PTHR11735">
    <property type="entry name" value="TRNA N6-ADENOSINE THREONYLCARBAMOYLTRANSFERASE"/>
    <property type="match status" value="1"/>
</dbReference>
<protein>
    <submittedName>
        <fullName evidence="2">tRNA threonylcarbamoyladenosine biosynthesis protein TsaB</fullName>
    </submittedName>
</protein>
<dbReference type="AlphaFoldDB" id="A0A517SF62"/>
<dbReference type="FunCoup" id="A0A517SF62">
    <property type="interactions" value="347"/>
</dbReference>
<dbReference type="InParanoid" id="A0A517SF62"/>
<dbReference type="InterPro" id="IPR043129">
    <property type="entry name" value="ATPase_NBD"/>
</dbReference>